<dbReference type="InterPro" id="IPR053182">
    <property type="entry name" value="YobU-like_regulator"/>
</dbReference>
<evidence type="ECO:0000313" key="3">
    <source>
        <dbReference type="Proteomes" id="UP000094784"/>
    </source>
</evidence>
<gene>
    <name evidence="2" type="ORF">BG258_21885</name>
</gene>
<feature type="domain" description="AraC effector-binding" evidence="1">
    <location>
        <begin position="89"/>
        <end position="246"/>
    </location>
</feature>
<evidence type="ECO:0000313" key="2">
    <source>
        <dbReference type="EMBL" id="ODV53567.1"/>
    </source>
</evidence>
<proteinExistence type="predicted"/>
<organism evidence="2 3">
    <name type="scientific">Lysinibacillus fusiformis</name>
    <dbReference type="NCBI Taxonomy" id="28031"/>
    <lineage>
        <taxon>Bacteria</taxon>
        <taxon>Bacillati</taxon>
        <taxon>Bacillota</taxon>
        <taxon>Bacilli</taxon>
        <taxon>Bacillales</taxon>
        <taxon>Bacillaceae</taxon>
        <taxon>Lysinibacillus</taxon>
    </lineage>
</organism>
<dbReference type="PANTHER" id="PTHR36444:SF2">
    <property type="entry name" value="TRANSCRIPTIONAL REGULATOR PROTEIN YOBU-RELATED"/>
    <property type="match status" value="1"/>
</dbReference>
<comment type="caution">
    <text evidence="2">The sequence shown here is derived from an EMBL/GenBank/DDBJ whole genome shotgun (WGS) entry which is preliminary data.</text>
</comment>
<dbReference type="InterPro" id="IPR025868">
    <property type="entry name" value="Zn_ribbon_dom_put"/>
</dbReference>
<dbReference type="Pfam" id="PF12674">
    <property type="entry name" value="Zn_ribbon_2"/>
    <property type="match status" value="1"/>
</dbReference>
<dbReference type="AlphaFoldDB" id="A0A1E4QZD6"/>
<accession>A0A1E4QZD6</accession>
<dbReference type="Proteomes" id="UP000094784">
    <property type="component" value="Unassembled WGS sequence"/>
</dbReference>
<dbReference type="PANTHER" id="PTHR36444">
    <property type="entry name" value="TRANSCRIPTIONAL REGULATOR PROTEIN YOBU-RELATED"/>
    <property type="match status" value="1"/>
</dbReference>
<dbReference type="EMBL" id="MECQ01000005">
    <property type="protein sequence ID" value="ODV53567.1"/>
    <property type="molecule type" value="Genomic_DNA"/>
</dbReference>
<dbReference type="RefSeq" id="WP_069482627.1">
    <property type="nucleotide sequence ID" value="NZ_KV766182.1"/>
</dbReference>
<dbReference type="SUPFAM" id="SSF55136">
    <property type="entry name" value="Probable bacterial effector-binding domain"/>
    <property type="match status" value="1"/>
</dbReference>
<dbReference type="SMART" id="SM00871">
    <property type="entry name" value="AraC_E_bind"/>
    <property type="match status" value="1"/>
</dbReference>
<dbReference type="InterPro" id="IPR010499">
    <property type="entry name" value="AraC_E-bd"/>
</dbReference>
<reference evidence="2 3" key="1">
    <citation type="submission" date="2016-09" db="EMBL/GenBank/DDBJ databases">
        <title>Draft genome sequence of the soil isolate, Lysinibacillus fusiformis M5, a potential hypoxanthine producer.</title>
        <authorList>
            <person name="Gallegos-Monterrosa R."/>
            <person name="Maroti G."/>
            <person name="Balint B."/>
            <person name="Kovacs A.T."/>
        </authorList>
    </citation>
    <scope>NUCLEOTIDE SEQUENCE [LARGE SCALE GENOMIC DNA]</scope>
    <source>
        <strain evidence="2 3">M5</strain>
    </source>
</reference>
<dbReference type="InterPro" id="IPR029441">
    <property type="entry name" value="Cass2"/>
</dbReference>
<sequence length="246" mass="28175">MMQSYCQSCGMPLTDEALLGTEKEGHKNHDYCTYCYEKGSFKQPDLTVEAMIDICVPHLKGDGMPENEARHMLTSFLPSLKRWRKQEWSEPKIINREAFQIIGISAETSNTNEMTAQAKIPQLWHDFYEQNIVGQLSTLDNQSVYGLYSDYETDVNGNYSITLGVEGPLNEPPSELVIKTIPAAKYLVFTSQKGKMPEIVIQTWQEIWAWFANSEVERTYTGDFELYDERCANPQEAQVEVYIAIK</sequence>
<evidence type="ECO:0000259" key="1">
    <source>
        <dbReference type="SMART" id="SM00871"/>
    </source>
</evidence>
<dbReference type="Gene3D" id="3.20.80.10">
    <property type="entry name" value="Regulatory factor, effector binding domain"/>
    <property type="match status" value="1"/>
</dbReference>
<dbReference type="InterPro" id="IPR011256">
    <property type="entry name" value="Reg_factor_effector_dom_sf"/>
</dbReference>
<protein>
    <submittedName>
        <fullName evidence="2">Transcriptional regulator</fullName>
    </submittedName>
</protein>
<name>A0A1E4QZD6_9BACI</name>
<dbReference type="Pfam" id="PF14526">
    <property type="entry name" value="Cass2"/>
    <property type="match status" value="1"/>
</dbReference>